<keyword evidence="1" id="KW-1133">Transmembrane helix</keyword>
<feature type="transmembrane region" description="Helical" evidence="1">
    <location>
        <begin position="169"/>
        <end position="195"/>
    </location>
</feature>
<evidence type="ECO:0000313" key="2">
    <source>
        <dbReference type="EMBL" id="ETV98896.1"/>
    </source>
</evidence>
<name>A0A024TZ64_9STRA</name>
<proteinExistence type="predicted"/>
<feature type="transmembrane region" description="Helical" evidence="1">
    <location>
        <begin position="311"/>
        <end position="336"/>
    </location>
</feature>
<evidence type="ECO:0000256" key="1">
    <source>
        <dbReference type="SAM" id="Phobius"/>
    </source>
</evidence>
<gene>
    <name evidence="2" type="ORF">H310_08389</name>
</gene>
<keyword evidence="1" id="KW-0472">Membrane</keyword>
<reference evidence="2" key="1">
    <citation type="submission" date="2013-12" db="EMBL/GenBank/DDBJ databases">
        <title>The Genome Sequence of Aphanomyces invadans NJM9701.</title>
        <authorList>
            <consortium name="The Broad Institute Genomics Platform"/>
            <person name="Russ C."/>
            <person name="Tyler B."/>
            <person name="van West P."/>
            <person name="Dieguez-Uribeondo J."/>
            <person name="Young S.K."/>
            <person name="Zeng Q."/>
            <person name="Gargeya S."/>
            <person name="Fitzgerald M."/>
            <person name="Abouelleil A."/>
            <person name="Alvarado L."/>
            <person name="Chapman S.B."/>
            <person name="Gainer-Dewar J."/>
            <person name="Goldberg J."/>
            <person name="Griggs A."/>
            <person name="Gujja S."/>
            <person name="Hansen M."/>
            <person name="Howarth C."/>
            <person name="Imamovic A."/>
            <person name="Ireland A."/>
            <person name="Larimer J."/>
            <person name="McCowan C."/>
            <person name="Murphy C."/>
            <person name="Pearson M."/>
            <person name="Poon T.W."/>
            <person name="Priest M."/>
            <person name="Roberts A."/>
            <person name="Saif S."/>
            <person name="Shea T."/>
            <person name="Sykes S."/>
            <person name="Wortman J."/>
            <person name="Nusbaum C."/>
            <person name="Birren B."/>
        </authorList>
    </citation>
    <scope>NUCLEOTIDE SEQUENCE [LARGE SCALE GENOMIC DNA]</scope>
    <source>
        <strain evidence="2">NJM9701</strain>
    </source>
</reference>
<dbReference type="OrthoDB" id="72976at2759"/>
<protein>
    <recommendedName>
        <fullName evidence="3">Transmembrane protein</fullName>
    </recommendedName>
</protein>
<feature type="transmembrane region" description="Helical" evidence="1">
    <location>
        <begin position="278"/>
        <end position="304"/>
    </location>
</feature>
<evidence type="ECO:0008006" key="3">
    <source>
        <dbReference type="Google" id="ProtNLM"/>
    </source>
</evidence>
<dbReference type="VEuPathDB" id="FungiDB:H310_08389"/>
<dbReference type="RefSeq" id="XP_008872325.1">
    <property type="nucleotide sequence ID" value="XM_008874103.1"/>
</dbReference>
<dbReference type="InterPro" id="IPR019396">
    <property type="entry name" value="TM_Fragile-X-F-assoc"/>
</dbReference>
<sequence>MQEESQALLAKAPPQRASTVPIVRQMSSLAENTNQANVNKHVEVVLTTVGVDPADTFTGSFVYSLVVLIIAVPLFLGPLLVYFKIDGIVTWSWWMVLLPLWIFNALWLYATCFMKGIAPVDREDHFDDSVDVTNVDVHTTTDTSTQTEVVEVDATTTVETKPENRIFNVFVVLMYILTEVFVCLKLEGSITWHWVALMTPYYLVALMQGNCAAFANVGQVVLIATKLDGTLSWSWNGVFFPYWIGVVVGVVLAPLGVYAATKYSMAQASIDDEQPPSLFWPVVGAISSFVLAVATFSPFLLLMYKLNWGELATVVVFIPYFVVLTLVFLVVLVAGLTSLCRGVKEDNVV</sequence>
<keyword evidence="1" id="KW-0812">Transmembrane</keyword>
<dbReference type="STRING" id="157072.A0A024TZ64"/>
<dbReference type="EMBL" id="KI913968">
    <property type="protein sequence ID" value="ETV98896.1"/>
    <property type="molecule type" value="Genomic_DNA"/>
</dbReference>
<dbReference type="PANTHER" id="PTHR13568:SF9">
    <property type="entry name" value="TRANSMEMBRANE PROTEIN 203"/>
    <property type="match status" value="1"/>
</dbReference>
<organism evidence="2">
    <name type="scientific">Aphanomyces invadans</name>
    <dbReference type="NCBI Taxonomy" id="157072"/>
    <lineage>
        <taxon>Eukaryota</taxon>
        <taxon>Sar</taxon>
        <taxon>Stramenopiles</taxon>
        <taxon>Oomycota</taxon>
        <taxon>Saprolegniomycetes</taxon>
        <taxon>Saprolegniales</taxon>
        <taxon>Verrucalvaceae</taxon>
        <taxon>Aphanomyces</taxon>
    </lineage>
</organism>
<accession>A0A024TZ64</accession>
<feature type="transmembrane region" description="Helical" evidence="1">
    <location>
        <begin position="91"/>
        <end position="110"/>
    </location>
</feature>
<feature type="transmembrane region" description="Helical" evidence="1">
    <location>
        <begin position="201"/>
        <end position="225"/>
    </location>
</feature>
<feature type="transmembrane region" description="Helical" evidence="1">
    <location>
        <begin position="237"/>
        <end position="258"/>
    </location>
</feature>
<dbReference type="AlphaFoldDB" id="A0A024TZ64"/>
<dbReference type="PANTHER" id="PTHR13568">
    <property type="entry name" value="FAM11A, B PROTEIN"/>
    <property type="match status" value="1"/>
</dbReference>
<feature type="transmembrane region" description="Helical" evidence="1">
    <location>
        <begin position="61"/>
        <end position="85"/>
    </location>
</feature>
<dbReference type="GeneID" id="20085439"/>